<evidence type="ECO:0000256" key="5">
    <source>
        <dbReference type="ARBA" id="ARBA00023136"/>
    </source>
</evidence>
<organism evidence="9 10">
    <name type="scientific">Herbidospora solisilvae</name>
    <dbReference type="NCBI Taxonomy" id="2696284"/>
    <lineage>
        <taxon>Bacteria</taxon>
        <taxon>Bacillati</taxon>
        <taxon>Actinomycetota</taxon>
        <taxon>Actinomycetes</taxon>
        <taxon>Streptosporangiales</taxon>
        <taxon>Streptosporangiaceae</taxon>
        <taxon>Herbidospora</taxon>
    </lineage>
</organism>
<feature type="domain" description="ABC3 transporter permease C-terminal" evidence="8">
    <location>
        <begin position="652"/>
        <end position="761"/>
    </location>
</feature>
<evidence type="ECO:0000313" key="9">
    <source>
        <dbReference type="EMBL" id="NAS22933.1"/>
    </source>
</evidence>
<comment type="similarity">
    <text evidence="6">Belongs to the ABC-4 integral membrane protein family.</text>
</comment>
<dbReference type="InterPro" id="IPR003838">
    <property type="entry name" value="ABC3_permease_C"/>
</dbReference>
<reference evidence="9 10" key="1">
    <citation type="submission" date="2020-01" db="EMBL/GenBank/DDBJ databases">
        <title>Herbidospora sp. NEAU-GS84 nov., a novel actinomycete isolated from soil.</title>
        <authorList>
            <person name="Han L."/>
        </authorList>
    </citation>
    <scope>NUCLEOTIDE SEQUENCE [LARGE SCALE GENOMIC DNA]</scope>
    <source>
        <strain evidence="9 10">NEAU-GS84</strain>
    </source>
</reference>
<protein>
    <submittedName>
        <fullName evidence="9">FtsX-like permease family protein</fullName>
    </submittedName>
</protein>
<dbReference type="Pfam" id="PF02687">
    <property type="entry name" value="FtsX"/>
    <property type="match status" value="1"/>
</dbReference>
<dbReference type="InterPro" id="IPR050250">
    <property type="entry name" value="Macrolide_Exporter_MacB"/>
</dbReference>
<dbReference type="GO" id="GO:0022857">
    <property type="term" value="F:transmembrane transporter activity"/>
    <property type="evidence" value="ECO:0007669"/>
    <property type="project" value="TreeGrafter"/>
</dbReference>
<dbReference type="EMBL" id="WXEW01000004">
    <property type="protein sequence ID" value="NAS22933.1"/>
    <property type="molecule type" value="Genomic_DNA"/>
</dbReference>
<dbReference type="RefSeq" id="WP_161480270.1">
    <property type="nucleotide sequence ID" value="NZ_WXEW01000004.1"/>
</dbReference>
<accession>A0A7C9N7A9</accession>
<name>A0A7C9N7A9_9ACTN</name>
<dbReference type="PANTHER" id="PTHR30572:SF4">
    <property type="entry name" value="ABC TRANSPORTER PERMEASE YTRF"/>
    <property type="match status" value="1"/>
</dbReference>
<feature type="transmembrane region" description="Helical" evidence="7">
    <location>
        <begin position="368"/>
        <end position="392"/>
    </location>
</feature>
<evidence type="ECO:0000256" key="4">
    <source>
        <dbReference type="ARBA" id="ARBA00022989"/>
    </source>
</evidence>
<feature type="transmembrane region" description="Helical" evidence="7">
    <location>
        <begin position="646"/>
        <end position="670"/>
    </location>
</feature>
<feature type="transmembrane region" description="Helical" evidence="7">
    <location>
        <begin position="272"/>
        <end position="291"/>
    </location>
</feature>
<dbReference type="PANTHER" id="PTHR30572">
    <property type="entry name" value="MEMBRANE COMPONENT OF TRANSPORTER-RELATED"/>
    <property type="match status" value="1"/>
</dbReference>
<feature type="transmembrane region" description="Helical" evidence="7">
    <location>
        <begin position="319"/>
        <end position="348"/>
    </location>
</feature>
<feature type="transmembrane region" description="Helical" evidence="7">
    <location>
        <begin position="739"/>
        <end position="761"/>
    </location>
</feature>
<dbReference type="AlphaFoldDB" id="A0A7C9N7A9"/>
<evidence type="ECO:0000256" key="2">
    <source>
        <dbReference type="ARBA" id="ARBA00022475"/>
    </source>
</evidence>
<feature type="transmembrane region" description="Helical" evidence="7">
    <location>
        <begin position="437"/>
        <end position="458"/>
    </location>
</feature>
<evidence type="ECO:0000313" key="10">
    <source>
        <dbReference type="Proteomes" id="UP000479526"/>
    </source>
</evidence>
<proteinExistence type="inferred from homology"/>
<feature type="transmembrane region" description="Helical" evidence="7">
    <location>
        <begin position="696"/>
        <end position="719"/>
    </location>
</feature>
<keyword evidence="2" id="KW-1003">Cell membrane</keyword>
<dbReference type="GO" id="GO:0005886">
    <property type="term" value="C:plasma membrane"/>
    <property type="evidence" value="ECO:0007669"/>
    <property type="project" value="UniProtKB-SubCell"/>
</dbReference>
<keyword evidence="3 7" id="KW-0812">Transmembrane</keyword>
<keyword evidence="10" id="KW-1185">Reference proteome</keyword>
<keyword evidence="4 7" id="KW-1133">Transmembrane helix</keyword>
<comment type="caution">
    <text evidence="9">The sequence shown here is derived from an EMBL/GenBank/DDBJ whole genome shotgun (WGS) entry which is preliminary data.</text>
</comment>
<dbReference type="Proteomes" id="UP000479526">
    <property type="component" value="Unassembled WGS sequence"/>
</dbReference>
<gene>
    <name evidence="9" type="ORF">GT755_14680</name>
</gene>
<keyword evidence="5 7" id="KW-0472">Membrane</keyword>
<evidence type="ECO:0000256" key="7">
    <source>
        <dbReference type="SAM" id="Phobius"/>
    </source>
</evidence>
<sequence length="778" mass="80892">MIAVQWLRLETRSRWRALVVLALLVAVALTATLAAAAGARRGAGVVDRLLAVTLPADAMVLPNEPGFDWDTIRALPSVEAVSVFPATGMWFFEDPPGMTGSLPPPADDDIWHTVEKPVVLAGRLPVAADEAAVTAAFTENWGKGVGDTVTIRLFTPEEVDRGIGDPTLWDRLTPTGPRLVTTITGVIRSGWFSDSIERPTGDVFPSPAFFRAHEHNLAGGRDVAFYNAMLRLRAPLPEFTRQLAGATGRTDIDVWDMRQFVDHQRELTRFEAMSLLAFGVALFAASAVLLGQTISRHAAASAGALAVLRPLGLTRRQGVTAAAAGPVLAASAGALLGVAGAVALSPLLPIGAAAFLEPAPGLDADWALLVPGALLAVLLTGLAAAFPAWWALSPRQVREGRPSVLATAAARADLPPAVVTGARFALERGPGVPTRPALLGSVVGVLGVLAAFTFHAGVTDAGSHPERFGQTHQAEIFLGGDGAAVDPSAALAALRADPRVTGVTDDRTAVAETGQTRVALHTRGDLPLVLLSGRPPDAPGEIALALSTARDLGVGVGDEIPLTGEPGTATFTVTGVGFTTIGRHNAYDRGGTVTSEGFARLFGTGYKFRSILIGLRPGADPATLATAGLPAWPAPPPVEVAELDELAVLPVALAAFLALLAVGAVGHVLATAVRRRTHEVAVLRALGLTPRQARRIVVTQAGVLAVAGLAFGVPLGVALGRALWRVVTDLWPIHHQPPVAFWALVLAAPVALLTAALLAVWPGRALTRLRVSDVLRAE</sequence>
<evidence type="ECO:0000259" key="8">
    <source>
        <dbReference type="Pfam" id="PF02687"/>
    </source>
</evidence>
<evidence type="ECO:0000256" key="6">
    <source>
        <dbReference type="ARBA" id="ARBA00038076"/>
    </source>
</evidence>
<comment type="subcellular location">
    <subcellularLocation>
        <location evidence="1">Cell membrane</location>
        <topology evidence="1">Multi-pass membrane protein</topology>
    </subcellularLocation>
</comment>
<evidence type="ECO:0000256" key="3">
    <source>
        <dbReference type="ARBA" id="ARBA00022692"/>
    </source>
</evidence>
<evidence type="ECO:0000256" key="1">
    <source>
        <dbReference type="ARBA" id="ARBA00004651"/>
    </source>
</evidence>